<evidence type="ECO:0000256" key="4">
    <source>
        <dbReference type="PROSITE-ProRule" id="PRU00024"/>
    </source>
</evidence>
<evidence type="ECO:0000313" key="8">
    <source>
        <dbReference type="Proteomes" id="UP001497623"/>
    </source>
</evidence>
<evidence type="ECO:0000259" key="6">
    <source>
        <dbReference type="PROSITE" id="PS50119"/>
    </source>
</evidence>
<proteinExistence type="predicted"/>
<dbReference type="InterPro" id="IPR013083">
    <property type="entry name" value="Znf_RING/FYVE/PHD"/>
</dbReference>
<sequence>MASSITRIECGICLEEYNTTRRPRTLPCGHNFCGDCLQNCIEQGSNNCSICRKTHTATTVDDIPINTEFETVIQLNRSLMLRNTVQTNESSDEDDDFSNGRCSRHKKSLLYFKCETHSIYICRECAVIEHSPTKCNIIEIKEEVLKTKDDTLMDAQKRVDHLDSAKTTIETIIKQKNYSITRKEGKIESLLKEIDDECNVRDKAEKDTIEIKNIARQLKEFIESLKKSTTKHKIDKETLELQEKVKTCERLLEELKGNYDIEDSSKYPLKSKCSSITIESLREIVTNSAEEVWACMEMKNKKFSAKIIMLQGHLLLKSLSKRAPPPNAVVIPYHKVKSLVKRNNITIFLEIYTSKISLIHIKLFANEVRTQQFELMCTGEVDGISYANTTFLDIEGSPYVGIWGGARNDGSESALPGFQPGNLRKYRITQGLVAADNHYSEPNKIRKPTHFKIYSEELPENYYESEPIGKVVLGMNSFQNAYLIAKFIGARKIRITDCGIVLVL</sequence>
<accession>A0AAV2SE25</accession>
<dbReference type="GO" id="GO:0008270">
    <property type="term" value="F:zinc ion binding"/>
    <property type="evidence" value="ECO:0007669"/>
    <property type="project" value="UniProtKB-KW"/>
</dbReference>
<reference evidence="7 8" key="1">
    <citation type="submission" date="2024-05" db="EMBL/GenBank/DDBJ databases">
        <authorList>
            <person name="Wallberg A."/>
        </authorList>
    </citation>
    <scope>NUCLEOTIDE SEQUENCE [LARGE SCALE GENOMIC DNA]</scope>
</reference>
<feature type="domain" description="RING-type" evidence="5">
    <location>
        <begin position="10"/>
        <end position="52"/>
    </location>
</feature>
<protein>
    <submittedName>
        <fullName evidence="7">Uncharacterized protein</fullName>
    </submittedName>
</protein>
<dbReference type="PROSITE" id="PS50089">
    <property type="entry name" value="ZF_RING_2"/>
    <property type="match status" value="1"/>
</dbReference>
<dbReference type="Gene3D" id="3.30.40.10">
    <property type="entry name" value="Zinc/RING finger domain, C3HC4 (zinc finger)"/>
    <property type="match status" value="1"/>
</dbReference>
<keyword evidence="2 4" id="KW-0863">Zinc-finger</keyword>
<dbReference type="EMBL" id="CAXKWB010066677">
    <property type="protein sequence ID" value="CAL4190371.1"/>
    <property type="molecule type" value="Genomic_DNA"/>
</dbReference>
<dbReference type="Pfam" id="PF13639">
    <property type="entry name" value="zf-RING_2"/>
    <property type="match status" value="1"/>
</dbReference>
<dbReference type="InterPro" id="IPR000315">
    <property type="entry name" value="Znf_B-box"/>
</dbReference>
<keyword evidence="1" id="KW-0479">Metal-binding</keyword>
<evidence type="ECO:0000313" key="7">
    <source>
        <dbReference type="EMBL" id="CAL4190371.1"/>
    </source>
</evidence>
<dbReference type="InterPro" id="IPR001841">
    <property type="entry name" value="Znf_RING"/>
</dbReference>
<dbReference type="PROSITE" id="PS50119">
    <property type="entry name" value="ZF_BBOX"/>
    <property type="match status" value="1"/>
</dbReference>
<keyword evidence="3" id="KW-0862">Zinc</keyword>
<evidence type="ECO:0000256" key="1">
    <source>
        <dbReference type="ARBA" id="ARBA00022723"/>
    </source>
</evidence>
<dbReference type="SMART" id="SM00184">
    <property type="entry name" value="RING"/>
    <property type="match status" value="1"/>
</dbReference>
<feature type="domain" description="B box-type" evidence="6">
    <location>
        <begin position="97"/>
        <end position="140"/>
    </location>
</feature>
<dbReference type="Proteomes" id="UP001497623">
    <property type="component" value="Unassembled WGS sequence"/>
</dbReference>
<dbReference type="SUPFAM" id="SSF57845">
    <property type="entry name" value="B-box zinc-binding domain"/>
    <property type="match status" value="1"/>
</dbReference>
<dbReference type="PANTHER" id="PTHR25462">
    <property type="entry name" value="BONUS, ISOFORM C-RELATED"/>
    <property type="match status" value="1"/>
</dbReference>
<evidence type="ECO:0000256" key="2">
    <source>
        <dbReference type="ARBA" id="ARBA00022771"/>
    </source>
</evidence>
<dbReference type="SUPFAM" id="SSF57850">
    <property type="entry name" value="RING/U-box"/>
    <property type="match status" value="1"/>
</dbReference>
<keyword evidence="8" id="KW-1185">Reference proteome</keyword>
<evidence type="ECO:0000256" key="3">
    <source>
        <dbReference type="ARBA" id="ARBA00022833"/>
    </source>
</evidence>
<dbReference type="InterPro" id="IPR017907">
    <property type="entry name" value="Znf_RING_CS"/>
</dbReference>
<organism evidence="7 8">
    <name type="scientific">Meganyctiphanes norvegica</name>
    <name type="common">Northern krill</name>
    <name type="synonym">Thysanopoda norvegica</name>
    <dbReference type="NCBI Taxonomy" id="48144"/>
    <lineage>
        <taxon>Eukaryota</taxon>
        <taxon>Metazoa</taxon>
        <taxon>Ecdysozoa</taxon>
        <taxon>Arthropoda</taxon>
        <taxon>Crustacea</taxon>
        <taxon>Multicrustacea</taxon>
        <taxon>Malacostraca</taxon>
        <taxon>Eumalacostraca</taxon>
        <taxon>Eucarida</taxon>
        <taxon>Euphausiacea</taxon>
        <taxon>Euphausiidae</taxon>
        <taxon>Meganyctiphanes</taxon>
    </lineage>
</organism>
<gene>
    <name evidence="7" type="ORF">MNOR_LOCUS36455</name>
</gene>
<dbReference type="Gene3D" id="3.30.160.60">
    <property type="entry name" value="Classic Zinc Finger"/>
    <property type="match status" value="1"/>
</dbReference>
<name>A0AAV2SE25_MEGNR</name>
<comment type="caution">
    <text evidence="7">The sequence shown here is derived from an EMBL/GenBank/DDBJ whole genome shotgun (WGS) entry which is preliminary data.</text>
</comment>
<dbReference type="PANTHER" id="PTHR25462:SF296">
    <property type="entry name" value="MEIOTIC P26, ISOFORM F"/>
    <property type="match status" value="1"/>
</dbReference>
<evidence type="ECO:0000259" key="5">
    <source>
        <dbReference type="PROSITE" id="PS50089"/>
    </source>
</evidence>
<dbReference type="AlphaFoldDB" id="A0AAV2SE25"/>
<dbReference type="InterPro" id="IPR047153">
    <property type="entry name" value="TRIM45/56/19-like"/>
</dbReference>
<dbReference type="PROSITE" id="PS00518">
    <property type="entry name" value="ZF_RING_1"/>
    <property type="match status" value="1"/>
</dbReference>
<feature type="non-terminal residue" evidence="7">
    <location>
        <position position="504"/>
    </location>
</feature>